<keyword evidence="4" id="KW-0805">Transcription regulation</keyword>
<keyword evidence="6" id="KW-0804">Transcription</keyword>
<dbReference type="InterPro" id="IPR002481">
    <property type="entry name" value="FUR"/>
</dbReference>
<dbReference type="InterPro" id="IPR036388">
    <property type="entry name" value="WH-like_DNA-bd_sf"/>
</dbReference>
<evidence type="ECO:0000256" key="6">
    <source>
        <dbReference type="ARBA" id="ARBA00023163"/>
    </source>
</evidence>
<name>A0ABV8S9Q1_9BACL</name>
<keyword evidence="5" id="KW-0238">DNA-binding</keyword>
<dbReference type="InterPro" id="IPR043135">
    <property type="entry name" value="Fur_C"/>
</dbReference>
<evidence type="ECO:0000313" key="7">
    <source>
        <dbReference type="EMBL" id="MFC4304279.1"/>
    </source>
</evidence>
<evidence type="ECO:0000256" key="1">
    <source>
        <dbReference type="ARBA" id="ARBA00007957"/>
    </source>
</evidence>
<dbReference type="Proteomes" id="UP001595755">
    <property type="component" value="Unassembled WGS sequence"/>
</dbReference>
<dbReference type="CDD" id="cd07153">
    <property type="entry name" value="Fur_like"/>
    <property type="match status" value="1"/>
</dbReference>
<dbReference type="PANTHER" id="PTHR33202:SF7">
    <property type="entry name" value="FERRIC UPTAKE REGULATION PROTEIN"/>
    <property type="match status" value="1"/>
</dbReference>
<sequence>MTTSILEQIDKINRQLTVNGYKLTPQRETTLMVLLENEKDHLSAEEVFMLVRQKYPDIGLATVYRTLELLAELQIVQKMNFGDGVARFDLRMEGHDHMHHHLVCKVCGALEEIQEDWLTDLEQRVAQEYGFRVTDHRLDFMGVYQNCKNNNRPCKRTSKAVS</sequence>
<evidence type="ECO:0000256" key="5">
    <source>
        <dbReference type="ARBA" id="ARBA00023125"/>
    </source>
</evidence>
<accession>A0ABV8S9Q1</accession>
<keyword evidence="8" id="KW-1185">Reference proteome</keyword>
<dbReference type="PANTHER" id="PTHR33202">
    <property type="entry name" value="ZINC UPTAKE REGULATION PROTEIN"/>
    <property type="match status" value="1"/>
</dbReference>
<evidence type="ECO:0000256" key="4">
    <source>
        <dbReference type="ARBA" id="ARBA00023015"/>
    </source>
</evidence>
<evidence type="ECO:0000256" key="2">
    <source>
        <dbReference type="ARBA" id="ARBA00022491"/>
    </source>
</evidence>
<keyword evidence="2" id="KW-0678">Repressor</keyword>
<dbReference type="SUPFAM" id="SSF46785">
    <property type="entry name" value="Winged helix' DNA-binding domain"/>
    <property type="match status" value="1"/>
</dbReference>
<reference evidence="8" key="1">
    <citation type="journal article" date="2019" name="Int. J. Syst. Evol. Microbiol.">
        <title>The Global Catalogue of Microorganisms (GCM) 10K type strain sequencing project: providing services to taxonomists for standard genome sequencing and annotation.</title>
        <authorList>
            <consortium name="The Broad Institute Genomics Platform"/>
            <consortium name="The Broad Institute Genome Sequencing Center for Infectious Disease"/>
            <person name="Wu L."/>
            <person name="Ma J."/>
        </authorList>
    </citation>
    <scope>NUCLEOTIDE SEQUENCE [LARGE SCALE GENOMIC DNA]</scope>
    <source>
        <strain evidence="8">CGMCC 4.1641</strain>
    </source>
</reference>
<dbReference type="RefSeq" id="WP_204605298.1">
    <property type="nucleotide sequence ID" value="NZ_JBHSED010000021.1"/>
</dbReference>
<evidence type="ECO:0000313" key="8">
    <source>
        <dbReference type="Proteomes" id="UP001595755"/>
    </source>
</evidence>
<keyword evidence="3" id="KW-0862">Zinc</keyword>
<gene>
    <name evidence="7" type="ORF">ACFO1S_12645</name>
</gene>
<dbReference type="Gene3D" id="3.30.1490.190">
    <property type="match status" value="1"/>
</dbReference>
<dbReference type="Pfam" id="PF01475">
    <property type="entry name" value="FUR"/>
    <property type="match status" value="1"/>
</dbReference>
<dbReference type="InterPro" id="IPR036390">
    <property type="entry name" value="WH_DNA-bd_sf"/>
</dbReference>
<comment type="caution">
    <text evidence="7">The sequence shown here is derived from an EMBL/GenBank/DDBJ whole genome shotgun (WGS) entry which is preliminary data.</text>
</comment>
<proteinExistence type="inferred from homology"/>
<comment type="similarity">
    <text evidence="1">Belongs to the Fur family.</text>
</comment>
<dbReference type="EMBL" id="JBHSED010000021">
    <property type="protein sequence ID" value="MFC4304279.1"/>
    <property type="molecule type" value="Genomic_DNA"/>
</dbReference>
<dbReference type="Gene3D" id="1.10.10.10">
    <property type="entry name" value="Winged helix-like DNA-binding domain superfamily/Winged helix DNA-binding domain"/>
    <property type="match status" value="1"/>
</dbReference>
<evidence type="ECO:0000256" key="3">
    <source>
        <dbReference type="ARBA" id="ARBA00022833"/>
    </source>
</evidence>
<organism evidence="7 8">
    <name type="scientific">Cohnella boryungensis</name>
    <dbReference type="NCBI Taxonomy" id="768479"/>
    <lineage>
        <taxon>Bacteria</taxon>
        <taxon>Bacillati</taxon>
        <taxon>Bacillota</taxon>
        <taxon>Bacilli</taxon>
        <taxon>Bacillales</taxon>
        <taxon>Paenibacillaceae</taxon>
        <taxon>Cohnella</taxon>
    </lineage>
</organism>
<protein>
    <submittedName>
        <fullName evidence="7">Fur family transcriptional regulator</fullName>
    </submittedName>
</protein>